<feature type="domain" description="Replication initiation protein-like C-terminal" evidence="1">
    <location>
        <begin position="251"/>
        <end position="324"/>
    </location>
</feature>
<evidence type="ECO:0000313" key="2">
    <source>
        <dbReference type="EMBL" id="KRN92166.1"/>
    </source>
</evidence>
<dbReference type="InterPro" id="IPR003491">
    <property type="entry name" value="REP-like_C"/>
</dbReference>
<dbReference type="Pfam" id="PF02486">
    <property type="entry name" value="Rep_trans"/>
    <property type="match status" value="1"/>
</dbReference>
<name>A0A0R2KWS3_LACAM</name>
<evidence type="ECO:0000313" key="3">
    <source>
        <dbReference type="Proteomes" id="UP000051529"/>
    </source>
</evidence>
<reference evidence="2 3" key="1">
    <citation type="journal article" date="2015" name="Genome Announc.">
        <title>Expanding the biotechnology potential of lactobacilli through comparative genomics of 213 strains and associated genera.</title>
        <authorList>
            <person name="Sun Z."/>
            <person name="Harris H.M."/>
            <person name="McCann A."/>
            <person name="Guo C."/>
            <person name="Argimon S."/>
            <person name="Zhang W."/>
            <person name="Yang X."/>
            <person name="Jeffery I.B."/>
            <person name="Cooney J.C."/>
            <person name="Kagawa T.F."/>
            <person name="Liu W."/>
            <person name="Song Y."/>
            <person name="Salvetti E."/>
            <person name="Wrobel A."/>
            <person name="Rasinkangas P."/>
            <person name="Parkhill J."/>
            <person name="Rea M.C."/>
            <person name="O'Sullivan O."/>
            <person name="Ritari J."/>
            <person name="Douillard F.P."/>
            <person name="Paul Ross R."/>
            <person name="Yang R."/>
            <person name="Briner A.E."/>
            <person name="Felis G.E."/>
            <person name="de Vos W.M."/>
            <person name="Barrangou R."/>
            <person name="Klaenhammer T.R."/>
            <person name="Caufield P.W."/>
            <person name="Cui Y."/>
            <person name="Zhang H."/>
            <person name="O'Toole P.W."/>
        </authorList>
    </citation>
    <scope>NUCLEOTIDE SEQUENCE [LARGE SCALE GENOMIC DNA]</scope>
    <source>
        <strain evidence="2 3">DSM 16698</strain>
    </source>
</reference>
<gene>
    <name evidence="2" type="ORF">IV44_GL000296</name>
</gene>
<dbReference type="EMBL" id="JQBQ01000014">
    <property type="protein sequence ID" value="KRN92166.1"/>
    <property type="molecule type" value="Genomic_DNA"/>
</dbReference>
<protein>
    <submittedName>
        <fullName evidence="2">Replication initiation protein</fullName>
    </submittedName>
</protein>
<sequence length="411" mass="49350">MIRSSFLQQKYYKLDLILKIARKVITMDKKSQFLDKYFLEVNLCGTKFIDMKEFYAQLNEYKNYSAKKKKQVKLFLYSAYYVDRYRFESVKNWKKIRITNKNTNQDTYFDLEKYLTPEESSSIRLKETDCNISINANGKELSVCYSPELNKINLHTIGEMLYDAYSLLDLILSDLEVKDDEVPPEQVAFFEMVRFRTDTIRIDFNPNHSMHSPAGQWLLKEVIAKIREKHFSRCDIAFDVYNFPQIQYYQVWKWGMTKKFFYGRDGQIQTVYFGARASERQIRLYNKKLEQEKRHGRIINIDSLWRLEMQLRGSKIDNYVDEVKDMLEHFYLPEWESEPTIQRQMIVYALINNLSFYGKASPRTKARYRDMIRECKGSNAISQEMARQFARDIKMLEGTLQEMLQRFHVRF</sequence>
<organism evidence="2 3">
    <name type="scientific">Lactobacillus amylovorus subsp. animalium DSM 16698</name>
    <dbReference type="NCBI Taxonomy" id="695563"/>
    <lineage>
        <taxon>Bacteria</taxon>
        <taxon>Bacillati</taxon>
        <taxon>Bacillota</taxon>
        <taxon>Bacilli</taxon>
        <taxon>Lactobacillales</taxon>
        <taxon>Lactobacillaceae</taxon>
        <taxon>Lactobacillus</taxon>
        <taxon>Lactobacillus amylovorus subsp. animalium</taxon>
    </lineage>
</organism>
<comment type="caution">
    <text evidence="2">The sequence shown here is derived from an EMBL/GenBank/DDBJ whole genome shotgun (WGS) entry which is preliminary data.</text>
</comment>
<dbReference type="Proteomes" id="UP000051529">
    <property type="component" value="Unassembled WGS sequence"/>
</dbReference>
<evidence type="ECO:0000259" key="1">
    <source>
        <dbReference type="Pfam" id="PF02486"/>
    </source>
</evidence>
<proteinExistence type="predicted"/>
<dbReference type="PATRIC" id="fig|695563.3.peg.325"/>
<dbReference type="AlphaFoldDB" id="A0A0R2KWS3"/>
<accession>A0A0R2KWS3</accession>